<sequence>MGWLTNVLFENKVFENERLELTDKNSLYFLGPNLTLRNGYGRGAGDGSVGGGAHRAHADRGGRPVRALPGYGLPNVQWQASLPLRPSLRVGSVRS</sequence>
<proteinExistence type="predicted"/>
<gene>
    <name evidence="1" type="ORF">OV287_41655</name>
</gene>
<name>A0ABT4AIE6_9BACT</name>
<dbReference type="RefSeq" id="WP_267542621.1">
    <property type="nucleotide sequence ID" value="NZ_JAPNKA010000001.1"/>
</dbReference>
<keyword evidence="2" id="KW-1185">Reference proteome</keyword>
<reference evidence="1 2" key="1">
    <citation type="submission" date="2022-11" db="EMBL/GenBank/DDBJ databases">
        <title>Minimal conservation of predation-associated metabolite biosynthetic gene clusters underscores biosynthetic potential of Myxococcota including descriptions for ten novel species: Archangium lansinium sp. nov., Myxococcus landrumus sp. nov., Nannocystis bai.</title>
        <authorList>
            <person name="Ahearne A."/>
            <person name="Stevens C."/>
            <person name="Phillips K."/>
        </authorList>
    </citation>
    <scope>NUCLEOTIDE SEQUENCE [LARGE SCALE GENOMIC DNA]</scope>
    <source>
        <strain evidence="1 2">MIWBW</strain>
    </source>
</reference>
<comment type="caution">
    <text evidence="1">The sequence shown here is derived from an EMBL/GenBank/DDBJ whole genome shotgun (WGS) entry which is preliminary data.</text>
</comment>
<protein>
    <submittedName>
        <fullName evidence="1">Uncharacterized protein</fullName>
    </submittedName>
</protein>
<evidence type="ECO:0000313" key="2">
    <source>
        <dbReference type="Proteomes" id="UP001207654"/>
    </source>
</evidence>
<organism evidence="1 2">
    <name type="scientific">Archangium lansingense</name>
    <dbReference type="NCBI Taxonomy" id="2995310"/>
    <lineage>
        <taxon>Bacteria</taxon>
        <taxon>Pseudomonadati</taxon>
        <taxon>Myxococcota</taxon>
        <taxon>Myxococcia</taxon>
        <taxon>Myxococcales</taxon>
        <taxon>Cystobacterineae</taxon>
        <taxon>Archangiaceae</taxon>
        <taxon>Archangium</taxon>
    </lineage>
</organism>
<accession>A0ABT4AIE6</accession>
<dbReference type="Proteomes" id="UP001207654">
    <property type="component" value="Unassembled WGS sequence"/>
</dbReference>
<dbReference type="EMBL" id="JAPNKA010000001">
    <property type="protein sequence ID" value="MCY1080974.1"/>
    <property type="molecule type" value="Genomic_DNA"/>
</dbReference>
<evidence type="ECO:0000313" key="1">
    <source>
        <dbReference type="EMBL" id="MCY1080974.1"/>
    </source>
</evidence>